<gene>
    <name evidence="1" type="ORF">C4D60_Mb04t22620</name>
</gene>
<accession>A0A4S8KE64</accession>
<proteinExistence type="predicted"/>
<keyword evidence="2" id="KW-1185">Reference proteome</keyword>
<name>A0A4S8KE64_MUSBA</name>
<organism evidence="1 2">
    <name type="scientific">Musa balbisiana</name>
    <name type="common">Banana</name>
    <dbReference type="NCBI Taxonomy" id="52838"/>
    <lineage>
        <taxon>Eukaryota</taxon>
        <taxon>Viridiplantae</taxon>
        <taxon>Streptophyta</taxon>
        <taxon>Embryophyta</taxon>
        <taxon>Tracheophyta</taxon>
        <taxon>Spermatophyta</taxon>
        <taxon>Magnoliopsida</taxon>
        <taxon>Liliopsida</taxon>
        <taxon>Zingiberales</taxon>
        <taxon>Musaceae</taxon>
        <taxon>Musa</taxon>
    </lineage>
</organism>
<evidence type="ECO:0000313" key="1">
    <source>
        <dbReference type="EMBL" id="THU73418.1"/>
    </source>
</evidence>
<dbReference type="EMBL" id="PYDT01000001">
    <property type="protein sequence ID" value="THU73418.1"/>
    <property type="molecule type" value="Genomic_DNA"/>
</dbReference>
<comment type="caution">
    <text evidence="1">The sequence shown here is derived from an EMBL/GenBank/DDBJ whole genome shotgun (WGS) entry which is preliminary data.</text>
</comment>
<dbReference type="STRING" id="52838.A0A4S8KE64"/>
<evidence type="ECO:0000313" key="2">
    <source>
        <dbReference type="Proteomes" id="UP000317650"/>
    </source>
</evidence>
<reference evidence="1 2" key="1">
    <citation type="journal article" date="2019" name="Nat. Plants">
        <title>Genome sequencing of Musa balbisiana reveals subgenome evolution and function divergence in polyploid bananas.</title>
        <authorList>
            <person name="Yao X."/>
        </authorList>
    </citation>
    <scope>NUCLEOTIDE SEQUENCE [LARGE SCALE GENOMIC DNA]</scope>
    <source>
        <strain evidence="2">cv. DH-PKW</strain>
        <tissue evidence="1">Leaves</tissue>
    </source>
</reference>
<dbReference type="Proteomes" id="UP000317650">
    <property type="component" value="Chromosome 4"/>
</dbReference>
<sequence>MGRRGEAGVMICKDKEQAESWRLGLTALVSASHQPRILANIRSSRWAHTCANSPVGYVATNHKLGLLQGSSKLAKVEN</sequence>
<dbReference type="AlphaFoldDB" id="A0A4S8KE64"/>
<protein>
    <submittedName>
        <fullName evidence="1">Uncharacterized protein</fullName>
    </submittedName>
</protein>